<comment type="caution">
    <text evidence="3">The sequence shown here is derived from an EMBL/GenBank/DDBJ whole genome shotgun (WGS) entry which is preliminary data.</text>
</comment>
<protein>
    <submittedName>
        <fullName evidence="3">Uncharacterized protein</fullName>
    </submittedName>
</protein>
<evidence type="ECO:0000256" key="1">
    <source>
        <dbReference type="SAM" id="MobiDB-lite"/>
    </source>
</evidence>
<dbReference type="AlphaFoldDB" id="A0AAN9VRY1"/>
<reference evidence="3 4" key="1">
    <citation type="submission" date="2024-03" db="EMBL/GenBank/DDBJ databases">
        <title>The genome assembly and annotation of the cricket Gryllus longicercus Weissman &amp; Gray.</title>
        <authorList>
            <person name="Szrajer S."/>
            <person name="Gray D."/>
            <person name="Ylla G."/>
        </authorList>
    </citation>
    <scope>NUCLEOTIDE SEQUENCE [LARGE SCALE GENOMIC DNA]</scope>
    <source>
        <strain evidence="3">DAG 2021-001</strain>
        <tissue evidence="3">Whole body minus gut</tissue>
    </source>
</reference>
<feature type="region of interest" description="Disordered" evidence="1">
    <location>
        <begin position="120"/>
        <end position="182"/>
    </location>
</feature>
<proteinExistence type="predicted"/>
<dbReference type="EMBL" id="JAZDUA010000080">
    <property type="protein sequence ID" value="KAK7869078.1"/>
    <property type="molecule type" value="Genomic_DNA"/>
</dbReference>
<sequence length="182" mass="20173">MNARSVFSSWWILIWSSVIAIGATKSIQLRIPADDGERNDLIKMVISGETNHRILDMPALMYRSSKRFPSHVLQETLKQVSTSNTLYKETPTTSPRHQQRRRRRDVNHVTAKLSSDICLYPPCPTPHRPEPSTSTRSPTPSGPCLYPPCPTSEGPESPGVCLYPPCPTVGNQPATAAPADLR</sequence>
<accession>A0AAN9VRY1</accession>
<dbReference type="Proteomes" id="UP001378592">
    <property type="component" value="Unassembled WGS sequence"/>
</dbReference>
<evidence type="ECO:0000313" key="4">
    <source>
        <dbReference type="Proteomes" id="UP001378592"/>
    </source>
</evidence>
<feature type="compositionally biased region" description="Low complexity" evidence="1">
    <location>
        <begin position="131"/>
        <end position="143"/>
    </location>
</feature>
<keyword evidence="2" id="KW-0732">Signal</keyword>
<feature type="region of interest" description="Disordered" evidence="1">
    <location>
        <begin position="79"/>
        <end position="108"/>
    </location>
</feature>
<evidence type="ECO:0000256" key="2">
    <source>
        <dbReference type="SAM" id="SignalP"/>
    </source>
</evidence>
<feature type="compositionally biased region" description="Polar residues" evidence="1">
    <location>
        <begin position="79"/>
        <end position="95"/>
    </location>
</feature>
<keyword evidence="4" id="KW-1185">Reference proteome</keyword>
<gene>
    <name evidence="3" type="ORF">R5R35_000797</name>
</gene>
<organism evidence="3 4">
    <name type="scientific">Gryllus longicercus</name>
    <dbReference type="NCBI Taxonomy" id="2509291"/>
    <lineage>
        <taxon>Eukaryota</taxon>
        <taxon>Metazoa</taxon>
        <taxon>Ecdysozoa</taxon>
        <taxon>Arthropoda</taxon>
        <taxon>Hexapoda</taxon>
        <taxon>Insecta</taxon>
        <taxon>Pterygota</taxon>
        <taxon>Neoptera</taxon>
        <taxon>Polyneoptera</taxon>
        <taxon>Orthoptera</taxon>
        <taxon>Ensifera</taxon>
        <taxon>Gryllidea</taxon>
        <taxon>Grylloidea</taxon>
        <taxon>Gryllidae</taxon>
        <taxon>Gryllinae</taxon>
        <taxon>Gryllus</taxon>
    </lineage>
</organism>
<feature type="signal peptide" evidence="2">
    <location>
        <begin position="1"/>
        <end position="26"/>
    </location>
</feature>
<feature type="chain" id="PRO_5042893911" evidence="2">
    <location>
        <begin position="27"/>
        <end position="182"/>
    </location>
</feature>
<name>A0AAN9VRY1_9ORTH</name>
<evidence type="ECO:0000313" key="3">
    <source>
        <dbReference type="EMBL" id="KAK7869078.1"/>
    </source>
</evidence>